<feature type="region of interest" description="Disordered" evidence="1">
    <location>
        <begin position="14"/>
        <end position="47"/>
    </location>
</feature>
<evidence type="ECO:0008006" key="3">
    <source>
        <dbReference type="Google" id="ProtNLM"/>
    </source>
</evidence>
<name>A0AAU8G3U0_9MICO</name>
<dbReference type="AlphaFoldDB" id="A0AAU8G3U0"/>
<gene>
    <name evidence="2" type="ORF">ABRQ22_06565</name>
</gene>
<dbReference type="RefSeq" id="WP_353708961.1">
    <property type="nucleotide sequence ID" value="NZ_CP159290.1"/>
</dbReference>
<dbReference type="Gene3D" id="3.40.50.300">
    <property type="entry name" value="P-loop containing nucleotide triphosphate hydrolases"/>
    <property type="match status" value="1"/>
</dbReference>
<reference evidence="2" key="1">
    <citation type="submission" date="2024-06" db="EMBL/GenBank/DDBJ databases">
        <title>Complete genome sequence of the cellulolytic actinobacterium, Cellulosimicrobium ES-005.</title>
        <authorList>
            <person name="Matthews C.T."/>
            <person name="Underwood K.D."/>
            <person name="Ghanchi K.M."/>
            <person name="Fields S.D."/>
            <person name="Gardner S.G."/>
        </authorList>
    </citation>
    <scope>NUCLEOTIDE SEQUENCE</scope>
    <source>
        <strain evidence="2">ES-005</strain>
    </source>
</reference>
<sequence>MSIDPYIELVIPEPPEEFGAVPGSAPPVWEPGTAASGNGSPVPGTDREPGTALYADLAALLDGTLPEPPEPEVLSCTDGVALFYRAQVNHVFGDPESGKTFLCQAAVAEALTEHRRAAIIDMDHNGPASTVSRLFDLGAPEGALRDLDRFRYAEPEDGAHLVAVVRDLVAWKPSVVVLDSLGEILPVFGGSSNSPDDFTRVHSLVMKPLAMAGASVLVIDHLAKSSESRAQGATGTAAKKRAVGGVSLRVTIAEQFVPGKGGAAHVAIAKDRHGGLRAHRPTGDKEPLAGTFRLYPSEEDRRWAVHAPASDERNPAEAADAADVEALRQLAPPPRSVEDARTRLGWRKARAAVALRTYREQIGHTEAVPGSGTQGREPGTATGATCPACGDPVDPVLVAAGIPHCEVAS</sequence>
<evidence type="ECO:0000256" key="1">
    <source>
        <dbReference type="SAM" id="MobiDB-lite"/>
    </source>
</evidence>
<dbReference type="SUPFAM" id="SSF52540">
    <property type="entry name" value="P-loop containing nucleoside triphosphate hydrolases"/>
    <property type="match status" value="1"/>
</dbReference>
<organism evidence="2">
    <name type="scientific">Cellulosimicrobium sp. ES-005</name>
    <dbReference type="NCBI Taxonomy" id="3163031"/>
    <lineage>
        <taxon>Bacteria</taxon>
        <taxon>Bacillati</taxon>
        <taxon>Actinomycetota</taxon>
        <taxon>Actinomycetes</taxon>
        <taxon>Micrococcales</taxon>
        <taxon>Promicromonosporaceae</taxon>
        <taxon>Cellulosimicrobium</taxon>
    </lineage>
</organism>
<protein>
    <recommendedName>
        <fullName evidence="3">AAA+ ATPase domain-containing protein</fullName>
    </recommendedName>
</protein>
<accession>A0AAU8G3U0</accession>
<dbReference type="InterPro" id="IPR027417">
    <property type="entry name" value="P-loop_NTPase"/>
</dbReference>
<evidence type="ECO:0000313" key="2">
    <source>
        <dbReference type="EMBL" id="XCH31343.1"/>
    </source>
</evidence>
<proteinExistence type="predicted"/>
<dbReference type="EMBL" id="CP159290">
    <property type="protein sequence ID" value="XCH31343.1"/>
    <property type="molecule type" value="Genomic_DNA"/>
</dbReference>